<evidence type="ECO:0000256" key="7">
    <source>
        <dbReference type="ARBA" id="ARBA00023237"/>
    </source>
</evidence>
<evidence type="ECO:0000256" key="6">
    <source>
        <dbReference type="ARBA" id="ARBA00023136"/>
    </source>
</evidence>
<dbReference type="RefSeq" id="WP_237856087.1">
    <property type="nucleotide sequence ID" value="NZ_JAKLWS010000038.1"/>
</dbReference>
<feature type="coiled-coil region" evidence="8">
    <location>
        <begin position="338"/>
        <end position="376"/>
    </location>
</feature>
<dbReference type="InterPro" id="IPR051906">
    <property type="entry name" value="TolC-like"/>
</dbReference>
<sequence length="428" mass="49241">MKRFMIFIAPLLIGTQLYAQSPRDTLSLADVYEILYTENPVTDKIRTSRQITDLNERIAKSGWYPDFELNASASYQSEVVEFPFESPGFDIPNFSKDHYNLSVNVTQPIFDGGRTRASKQLEDESGDITEASLKSDLLKLKEQVDRIYFGIMILQKQREIISLAISDMEEQLEIVQSQVENGVLLPGNEATLRAEILNREQQLTKIGHDIIAGYEALNEILGGETPMVPTLILPEKEHWRKPGPMTNRPELDLLAARGELFETQKDLANAGKLPQVSLFARPFYGRPGFNLFEDDLQFNWIVGIQARWSLKTARNASIKTDVLHLQQKNITEDRTLFERQQNAALRRLNQEIMGLEEQIERDAEIVELRNQVAEEKRNLVEEGSATVTEYIRELNEFVRAQLQLELRKIQRVQAIINYETEQGWTWKE</sequence>
<evidence type="ECO:0000256" key="4">
    <source>
        <dbReference type="ARBA" id="ARBA00022452"/>
    </source>
</evidence>
<comment type="subcellular location">
    <subcellularLocation>
        <location evidence="1">Cell outer membrane</location>
    </subcellularLocation>
</comment>
<keyword evidence="3" id="KW-0813">Transport</keyword>
<keyword evidence="10" id="KW-1185">Reference proteome</keyword>
<proteinExistence type="inferred from homology"/>
<evidence type="ECO:0000256" key="8">
    <source>
        <dbReference type="SAM" id="Coils"/>
    </source>
</evidence>
<organism evidence="9 10">
    <name type="scientific">Rhodohalobacter sulfatireducens</name>
    <dbReference type="NCBI Taxonomy" id="2911366"/>
    <lineage>
        <taxon>Bacteria</taxon>
        <taxon>Pseudomonadati</taxon>
        <taxon>Balneolota</taxon>
        <taxon>Balneolia</taxon>
        <taxon>Balneolales</taxon>
        <taxon>Balneolaceae</taxon>
        <taxon>Rhodohalobacter</taxon>
    </lineage>
</organism>
<dbReference type="Pfam" id="PF02321">
    <property type="entry name" value="OEP"/>
    <property type="match status" value="1"/>
</dbReference>
<evidence type="ECO:0000313" key="10">
    <source>
        <dbReference type="Proteomes" id="UP001165366"/>
    </source>
</evidence>
<keyword evidence="5" id="KW-0812">Transmembrane</keyword>
<comment type="caution">
    <text evidence="9">The sequence shown here is derived from an EMBL/GenBank/DDBJ whole genome shotgun (WGS) entry which is preliminary data.</text>
</comment>
<dbReference type="PANTHER" id="PTHR30026">
    <property type="entry name" value="OUTER MEMBRANE PROTEIN TOLC"/>
    <property type="match status" value="1"/>
</dbReference>
<reference evidence="9" key="1">
    <citation type="submission" date="2022-01" db="EMBL/GenBank/DDBJ databases">
        <authorList>
            <person name="Wang Y."/>
        </authorList>
    </citation>
    <scope>NUCLEOTIDE SEQUENCE</scope>
    <source>
        <strain evidence="9">WB101</strain>
    </source>
</reference>
<dbReference type="InterPro" id="IPR003423">
    <property type="entry name" value="OMP_efflux"/>
</dbReference>
<evidence type="ECO:0000256" key="1">
    <source>
        <dbReference type="ARBA" id="ARBA00004442"/>
    </source>
</evidence>
<evidence type="ECO:0000313" key="9">
    <source>
        <dbReference type="EMBL" id="MCG2590645.1"/>
    </source>
</evidence>
<dbReference type="Proteomes" id="UP001165366">
    <property type="component" value="Unassembled WGS sequence"/>
</dbReference>
<comment type="similarity">
    <text evidence="2">Belongs to the outer membrane factor (OMF) (TC 1.B.17) family.</text>
</comment>
<dbReference type="PANTHER" id="PTHR30026:SF20">
    <property type="entry name" value="OUTER MEMBRANE PROTEIN TOLC"/>
    <property type="match status" value="1"/>
</dbReference>
<keyword evidence="4" id="KW-1134">Transmembrane beta strand</keyword>
<evidence type="ECO:0000256" key="3">
    <source>
        <dbReference type="ARBA" id="ARBA00022448"/>
    </source>
</evidence>
<keyword evidence="8" id="KW-0175">Coiled coil</keyword>
<dbReference type="EMBL" id="JAKLWS010000038">
    <property type="protein sequence ID" value="MCG2590645.1"/>
    <property type="molecule type" value="Genomic_DNA"/>
</dbReference>
<keyword evidence="7" id="KW-0998">Cell outer membrane</keyword>
<keyword evidence="6" id="KW-0472">Membrane</keyword>
<gene>
    <name evidence="9" type="ORF">L6773_18880</name>
</gene>
<name>A0ABS9KIF9_9BACT</name>
<reference evidence="9" key="2">
    <citation type="submission" date="2024-05" db="EMBL/GenBank/DDBJ databases">
        <title>Rhodohalobacter halophilus gen. nov., sp. nov., a moderately halophilic member of the family Balneolaceae.</title>
        <authorList>
            <person name="Xia J."/>
        </authorList>
    </citation>
    <scope>NUCLEOTIDE SEQUENCE</scope>
    <source>
        <strain evidence="9">WB101</strain>
    </source>
</reference>
<evidence type="ECO:0000256" key="5">
    <source>
        <dbReference type="ARBA" id="ARBA00022692"/>
    </source>
</evidence>
<evidence type="ECO:0000256" key="2">
    <source>
        <dbReference type="ARBA" id="ARBA00007613"/>
    </source>
</evidence>
<accession>A0ABS9KIF9</accession>
<dbReference type="Gene3D" id="1.20.1600.10">
    <property type="entry name" value="Outer membrane efflux proteins (OEP)"/>
    <property type="match status" value="1"/>
</dbReference>
<protein>
    <submittedName>
        <fullName evidence="9">TolC family protein</fullName>
    </submittedName>
</protein>
<dbReference type="SUPFAM" id="SSF56954">
    <property type="entry name" value="Outer membrane efflux proteins (OEP)"/>
    <property type="match status" value="1"/>
</dbReference>